<keyword evidence="3" id="KW-1185">Reference proteome</keyword>
<evidence type="ECO:0000313" key="2">
    <source>
        <dbReference type="EMBL" id="CAJ1946496.1"/>
    </source>
</evidence>
<feature type="compositionally biased region" description="Basic and acidic residues" evidence="1">
    <location>
        <begin position="9"/>
        <end position="32"/>
    </location>
</feature>
<organism evidence="2 3">
    <name type="scientific">Cylindrotheca closterium</name>
    <dbReference type="NCBI Taxonomy" id="2856"/>
    <lineage>
        <taxon>Eukaryota</taxon>
        <taxon>Sar</taxon>
        <taxon>Stramenopiles</taxon>
        <taxon>Ochrophyta</taxon>
        <taxon>Bacillariophyta</taxon>
        <taxon>Bacillariophyceae</taxon>
        <taxon>Bacillariophycidae</taxon>
        <taxon>Bacillariales</taxon>
        <taxon>Bacillariaceae</taxon>
        <taxon>Cylindrotheca</taxon>
    </lineage>
</organism>
<proteinExistence type="predicted"/>
<dbReference type="EMBL" id="CAKOGP040001706">
    <property type="protein sequence ID" value="CAJ1946496.1"/>
    <property type="molecule type" value="Genomic_DNA"/>
</dbReference>
<evidence type="ECO:0000256" key="1">
    <source>
        <dbReference type="SAM" id="MobiDB-lite"/>
    </source>
</evidence>
<gene>
    <name evidence="2" type="ORF">CYCCA115_LOCUS10638</name>
</gene>
<dbReference type="Proteomes" id="UP001295423">
    <property type="component" value="Unassembled WGS sequence"/>
</dbReference>
<evidence type="ECO:0000313" key="3">
    <source>
        <dbReference type="Proteomes" id="UP001295423"/>
    </source>
</evidence>
<comment type="caution">
    <text evidence="2">The sequence shown here is derived from an EMBL/GenBank/DDBJ whole genome shotgun (WGS) entry which is preliminary data.</text>
</comment>
<dbReference type="AlphaFoldDB" id="A0AAD2FMS1"/>
<sequence>TTSPPRSISENKEDIFTTPEHTKTRKPFDYRRPAPTGPRECRRKQSSARNASVSLILDSFVRLTKKNHQRSARRTRRFRNAMSTLRGKKLPMLIAIGLAALCQSILTSLDASNSLNMLCGSSNPLVYGFTLDAISLTSFAQSMIAQG</sequence>
<accession>A0AAD2FMS1</accession>
<reference evidence="2" key="1">
    <citation type="submission" date="2023-08" db="EMBL/GenBank/DDBJ databases">
        <authorList>
            <person name="Audoor S."/>
            <person name="Bilcke G."/>
        </authorList>
    </citation>
    <scope>NUCLEOTIDE SEQUENCE</scope>
</reference>
<protein>
    <submittedName>
        <fullName evidence="2">Uncharacterized protein</fullName>
    </submittedName>
</protein>
<feature type="non-terminal residue" evidence="2">
    <location>
        <position position="1"/>
    </location>
</feature>
<feature type="region of interest" description="Disordered" evidence="1">
    <location>
        <begin position="1"/>
        <end position="49"/>
    </location>
</feature>
<name>A0AAD2FMS1_9STRA</name>